<feature type="region of interest" description="Disordered" evidence="1">
    <location>
        <begin position="82"/>
        <end position="130"/>
    </location>
</feature>
<organism evidence="2 3">
    <name type="scientific">Candidatus Hakubella thermalkaliphila</name>
    <dbReference type="NCBI Taxonomy" id="2754717"/>
    <lineage>
        <taxon>Bacteria</taxon>
        <taxon>Bacillati</taxon>
        <taxon>Actinomycetota</taxon>
        <taxon>Actinomycetota incertae sedis</taxon>
        <taxon>Candidatus Hakubellales</taxon>
        <taxon>Candidatus Hakubellaceae</taxon>
        <taxon>Candidatus Hakubella</taxon>
    </lineage>
</organism>
<reference evidence="2 3" key="1">
    <citation type="journal article" date="2020" name="Front. Microbiol.">
        <title>Single-cell genomics of novel Actinobacteria with the Wood-Ljungdahl pathway discovered in a serpentinizing system.</title>
        <authorList>
            <person name="Merino N."/>
            <person name="Kawai M."/>
            <person name="Boyd E.S."/>
            <person name="Colman D.R."/>
            <person name="McGlynn S.E."/>
            <person name="Nealson K.H."/>
            <person name="Kurokawa K."/>
            <person name="Hongoh Y."/>
        </authorList>
    </citation>
    <scope>NUCLEOTIDE SEQUENCE [LARGE SCALE GENOMIC DNA]</scope>
    <source>
        <strain evidence="2 3">S47</strain>
    </source>
</reference>
<feature type="compositionally biased region" description="Basic and acidic residues" evidence="1">
    <location>
        <begin position="32"/>
        <end position="41"/>
    </location>
</feature>
<feature type="non-terminal residue" evidence="2">
    <location>
        <position position="1"/>
    </location>
</feature>
<sequence length="130" mass="13998">DFITGTGWGFFDKFFSFLLGQTEQQGHVKGQAQRDDIEAKSESGVAGQINAEGPVAEGGGDRLPQAQAGRLSLSVVLFSHKQRQVHQDQAGHGHAPNHPSKVKKPDELARAHQGGGDAEEGKHRPQRSQV</sequence>
<evidence type="ECO:0000313" key="2">
    <source>
        <dbReference type="EMBL" id="GFP40845.1"/>
    </source>
</evidence>
<feature type="region of interest" description="Disordered" evidence="1">
    <location>
        <begin position="25"/>
        <end position="66"/>
    </location>
</feature>
<accession>A0A6V8Q849</accession>
<name>A0A6V8Q849_9ACTN</name>
<dbReference type="AlphaFoldDB" id="A0A6V8Q849"/>
<protein>
    <submittedName>
        <fullName evidence="2">Uncharacterized protein</fullName>
    </submittedName>
</protein>
<evidence type="ECO:0000313" key="3">
    <source>
        <dbReference type="Proteomes" id="UP000569018"/>
    </source>
</evidence>
<comment type="caution">
    <text evidence="2">The sequence shown here is derived from an EMBL/GenBank/DDBJ whole genome shotgun (WGS) entry which is preliminary data.</text>
</comment>
<gene>
    <name evidence="2" type="ORF">HKBW3S47_02542</name>
</gene>
<dbReference type="EMBL" id="BLSD01000510">
    <property type="protein sequence ID" value="GFP40845.1"/>
    <property type="molecule type" value="Genomic_DNA"/>
</dbReference>
<dbReference type="Proteomes" id="UP000569018">
    <property type="component" value="Unassembled WGS sequence"/>
</dbReference>
<proteinExistence type="predicted"/>
<evidence type="ECO:0000256" key="1">
    <source>
        <dbReference type="SAM" id="MobiDB-lite"/>
    </source>
</evidence>